<evidence type="ECO:0000313" key="3">
    <source>
        <dbReference type="Proteomes" id="UP000270581"/>
    </source>
</evidence>
<comment type="caution">
    <text evidence="2">The sequence shown here is derived from an EMBL/GenBank/DDBJ whole genome shotgun (WGS) entry which is preliminary data.</text>
</comment>
<dbReference type="RefSeq" id="WP_075937917.1">
    <property type="nucleotide sequence ID" value="NZ_BDJH01000002.1"/>
</dbReference>
<dbReference type="EMBL" id="RJJC01000001">
    <property type="protein sequence ID" value="RNJ25645.1"/>
    <property type="molecule type" value="Genomic_DNA"/>
</dbReference>
<reference evidence="2 3" key="1">
    <citation type="submission" date="2018-11" db="EMBL/GenBank/DDBJ databases">
        <title>Genome sequences of Natronomonas sp. CBA1133.</title>
        <authorList>
            <person name="Roh S.W."/>
            <person name="Cha I.-T."/>
        </authorList>
    </citation>
    <scope>NUCLEOTIDE SEQUENCE [LARGE SCALE GENOMIC DNA]</scope>
    <source>
        <strain evidence="2 3">CBA1133</strain>
    </source>
</reference>
<dbReference type="InterPro" id="IPR055519">
    <property type="entry name" value="DUF7093"/>
</dbReference>
<sequence length="241" mass="25286">MGVTCSLLGHAFEEADTERERTEQGSEAITVVREIEECRRCGERRVTSESKEVTSIVDPSDVTVDDATDPEPKSPAADTDPESEPPAADVEPGPGGDEPPLDSDPATDPGFASGEDDEPPADPSEEDAEILDGEPTETPESSMRDPGQWPEETDQFDPDALTDGEATGESASAASTEGSPQSESSGESDADTDTEPEPAATGILDGEYVCPECGFSEQMDASSLRDGDACPACHQGYLDAR</sequence>
<gene>
    <name evidence="2" type="ORF">Nmn1133_02385</name>
</gene>
<feature type="compositionally biased region" description="Basic and acidic residues" evidence="1">
    <location>
        <begin position="42"/>
        <end position="52"/>
    </location>
</feature>
<proteinExistence type="predicted"/>
<feature type="compositionally biased region" description="Acidic residues" evidence="1">
    <location>
        <begin position="114"/>
        <end position="137"/>
    </location>
</feature>
<protein>
    <submittedName>
        <fullName evidence="2">Uncharacterized protein</fullName>
    </submittedName>
</protein>
<organism evidence="2 3">
    <name type="scientific">Halosegnis longus</name>
    <dbReference type="NCBI Taxonomy" id="2216012"/>
    <lineage>
        <taxon>Archaea</taxon>
        <taxon>Methanobacteriati</taxon>
        <taxon>Methanobacteriota</taxon>
        <taxon>Stenosarchaea group</taxon>
        <taxon>Halobacteria</taxon>
        <taxon>Halobacteriales</taxon>
        <taxon>Natronomonadaceae</taxon>
        <taxon>Halosegnis</taxon>
    </lineage>
</organism>
<dbReference type="Pfam" id="PF23373">
    <property type="entry name" value="DUF7093"/>
    <property type="match status" value="1"/>
</dbReference>
<evidence type="ECO:0000256" key="1">
    <source>
        <dbReference type="SAM" id="MobiDB-lite"/>
    </source>
</evidence>
<feature type="compositionally biased region" description="Acidic residues" evidence="1">
    <location>
        <begin position="151"/>
        <end position="162"/>
    </location>
</feature>
<evidence type="ECO:0000313" key="2">
    <source>
        <dbReference type="EMBL" id="RNJ25645.1"/>
    </source>
</evidence>
<accession>A0AAJ4R7G7</accession>
<feature type="compositionally biased region" description="Low complexity" evidence="1">
    <location>
        <begin position="164"/>
        <end position="185"/>
    </location>
</feature>
<keyword evidence="3" id="KW-1185">Reference proteome</keyword>
<feature type="compositionally biased region" description="Acidic residues" evidence="1">
    <location>
        <begin position="186"/>
        <end position="196"/>
    </location>
</feature>
<name>A0AAJ4R7G7_9EURY</name>
<dbReference type="Proteomes" id="UP000270581">
    <property type="component" value="Unassembled WGS sequence"/>
</dbReference>
<feature type="region of interest" description="Disordered" evidence="1">
    <location>
        <begin position="42"/>
        <end position="203"/>
    </location>
</feature>
<dbReference type="AlphaFoldDB" id="A0AAJ4R7G7"/>